<dbReference type="SMART" id="SM00184">
    <property type="entry name" value="RING"/>
    <property type="match status" value="1"/>
</dbReference>
<dbReference type="EC" id="2.3.2.27" evidence="14"/>
<keyword evidence="12 14" id="KW-0539">Nucleus</keyword>
<keyword evidence="9 14" id="KW-0862">Zinc</keyword>
<comment type="similarity">
    <text evidence="4 14">Belongs to the BRE1 family.</text>
</comment>
<name>A0AA38Z1F3_VITRO</name>
<dbReference type="GO" id="GO:0008270">
    <property type="term" value="F:zinc ion binding"/>
    <property type="evidence" value="ECO:0007669"/>
    <property type="project" value="UniProtKB-KW"/>
</dbReference>
<accession>A0AA38Z1F3</accession>
<evidence type="ECO:0000256" key="3">
    <source>
        <dbReference type="ARBA" id="ARBA00004906"/>
    </source>
</evidence>
<sequence length="554" mass="62949">MGSTGEPDRKRRHFSSLSPTAATARKMPFLPVSEDKKLDTAVLQYQNQKLKQKLEAQKVECSALENKFSQLKETQQSYNTTLTLVNKTWRELVDNLETCSVHLKDSASAGRHVKLPSTTEDGNSCLQDAFLSRLIETGATESCSANDFSDRMEEDRPTSCGKTKNSLSNIVSTINDLWCLKDELYATVLEALPEDGLCNKKISSDLHAEVNNMRLAFGDLHLKHKSVTREMQSHRDIDAKNKAELKRLRDVMKCISSSSAYVLVRDQLAKSNAKFLLSSFLDIMGPLCKINFVNTKRAVLQMFTLLRADVQSLSNVLERKLENCITRSADQLILEMYRCDLLIQGCLDARIKNTRHGLHVQSLKDMFRLSDLVIEGVRSRQLQEFSTNRKQPWRGEFQRAIHLAGFFDMKAGKLKIRCAQIRFKIAEVRCKALGNLSNFPKKVTGCDKSISASKGVTGGSPIQVDKSEKGSRLRARQRGHRLWKTQKRLRQETHRMHGYTEVQLCREWPKEVVITKCYHLFCNPCVQRIIEARNRKCPVCSASFGPNDVKPVYI</sequence>
<dbReference type="PANTHER" id="PTHR23163:SF0">
    <property type="entry name" value="E3 UBIQUITIN-PROTEIN LIGASE BRE1"/>
    <property type="match status" value="1"/>
</dbReference>
<dbReference type="InterPro" id="IPR018957">
    <property type="entry name" value="Znf_C3HC4_RING-type"/>
</dbReference>
<dbReference type="AlphaFoldDB" id="A0AA38Z1F3"/>
<evidence type="ECO:0000256" key="8">
    <source>
        <dbReference type="ARBA" id="ARBA00022786"/>
    </source>
</evidence>
<evidence type="ECO:0000256" key="15">
    <source>
        <dbReference type="SAM" id="Coils"/>
    </source>
</evidence>
<feature type="coiled-coil region" evidence="15">
    <location>
        <begin position="47"/>
        <end position="74"/>
    </location>
</feature>
<dbReference type="GO" id="GO:0006325">
    <property type="term" value="P:chromatin organization"/>
    <property type="evidence" value="ECO:0007669"/>
    <property type="project" value="UniProtKB-KW"/>
</dbReference>
<dbReference type="InterPro" id="IPR001841">
    <property type="entry name" value="Znf_RING"/>
</dbReference>
<dbReference type="InterPro" id="IPR017907">
    <property type="entry name" value="Znf_RING_CS"/>
</dbReference>
<evidence type="ECO:0000256" key="12">
    <source>
        <dbReference type="ARBA" id="ARBA00023242"/>
    </source>
</evidence>
<dbReference type="PROSITE" id="PS00518">
    <property type="entry name" value="ZF_RING_1"/>
    <property type="match status" value="1"/>
</dbReference>
<keyword evidence="10 14" id="KW-0156">Chromatin regulator</keyword>
<dbReference type="PROSITE" id="PS50089">
    <property type="entry name" value="ZF_RING_2"/>
    <property type="match status" value="1"/>
</dbReference>
<evidence type="ECO:0000256" key="1">
    <source>
        <dbReference type="ARBA" id="ARBA00000900"/>
    </source>
</evidence>
<dbReference type="GO" id="GO:0061630">
    <property type="term" value="F:ubiquitin protein ligase activity"/>
    <property type="evidence" value="ECO:0007669"/>
    <property type="project" value="UniProtKB-EC"/>
</dbReference>
<keyword evidence="5 14" id="KW-0808">Transferase</keyword>
<dbReference type="InterPro" id="IPR013956">
    <property type="entry name" value="E3_ubiquit_lig_Bre1"/>
</dbReference>
<evidence type="ECO:0000256" key="10">
    <source>
        <dbReference type="ARBA" id="ARBA00022853"/>
    </source>
</evidence>
<evidence type="ECO:0000313" key="19">
    <source>
        <dbReference type="Proteomes" id="UP001168098"/>
    </source>
</evidence>
<evidence type="ECO:0000313" key="18">
    <source>
        <dbReference type="EMBL" id="KAJ9680613.1"/>
    </source>
</evidence>
<dbReference type="CDD" id="cd16499">
    <property type="entry name" value="RING-HC_Bre1-like"/>
    <property type="match status" value="1"/>
</dbReference>
<reference evidence="18 19" key="1">
    <citation type="journal article" date="2023" name="BMC Biotechnol.">
        <title>Vitis rotundifolia cv Carlos genome sequencing.</title>
        <authorList>
            <person name="Huff M."/>
            <person name="Hulse-Kemp A."/>
            <person name="Scheffler B."/>
            <person name="Youngblood R."/>
            <person name="Simpson S."/>
            <person name="Babiker E."/>
            <person name="Staton M."/>
        </authorList>
    </citation>
    <scope>NUCLEOTIDE SEQUENCE [LARGE SCALE GENOMIC DNA]</scope>
    <source>
        <tissue evidence="18">Leaf</tissue>
    </source>
</reference>
<evidence type="ECO:0000256" key="7">
    <source>
        <dbReference type="ARBA" id="ARBA00022771"/>
    </source>
</evidence>
<keyword evidence="6 14" id="KW-0479">Metal-binding</keyword>
<dbReference type="GO" id="GO:0005634">
    <property type="term" value="C:nucleus"/>
    <property type="evidence" value="ECO:0007669"/>
    <property type="project" value="UniProtKB-SubCell"/>
</dbReference>
<keyword evidence="19" id="KW-1185">Reference proteome</keyword>
<dbReference type="SUPFAM" id="SSF57850">
    <property type="entry name" value="RING/U-box"/>
    <property type="match status" value="1"/>
</dbReference>
<evidence type="ECO:0000259" key="17">
    <source>
        <dbReference type="PROSITE" id="PS50089"/>
    </source>
</evidence>
<keyword evidence="11 14" id="KW-0175">Coiled coil</keyword>
<dbReference type="Gene3D" id="3.30.40.10">
    <property type="entry name" value="Zinc/RING finger domain, C3HC4 (zinc finger)"/>
    <property type="match status" value="1"/>
</dbReference>
<evidence type="ECO:0000256" key="11">
    <source>
        <dbReference type="ARBA" id="ARBA00023054"/>
    </source>
</evidence>
<dbReference type="GO" id="GO:0033503">
    <property type="term" value="C:HULC complex"/>
    <property type="evidence" value="ECO:0007669"/>
    <property type="project" value="TreeGrafter"/>
</dbReference>
<keyword evidence="8 14" id="KW-0833">Ubl conjugation pathway</keyword>
<dbReference type="InterPro" id="IPR013083">
    <property type="entry name" value="Znf_RING/FYVE/PHD"/>
</dbReference>
<feature type="region of interest" description="Disordered" evidence="16">
    <location>
        <begin position="1"/>
        <end position="27"/>
    </location>
</feature>
<evidence type="ECO:0000256" key="6">
    <source>
        <dbReference type="ARBA" id="ARBA00022723"/>
    </source>
</evidence>
<evidence type="ECO:0000256" key="14">
    <source>
        <dbReference type="RuleBase" id="RU365038"/>
    </source>
</evidence>
<feature type="domain" description="RING-type" evidence="17">
    <location>
        <begin position="504"/>
        <end position="541"/>
    </location>
</feature>
<evidence type="ECO:0000256" key="4">
    <source>
        <dbReference type="ARBA" id="ARBA00005555"/>
    </source>
</evidence>
<evidence type="ECO:0000256" key="16">
    <source>
        <dbReference type="SAM" id="MobiDB-lite"/>
    </source>
</evidence>
<organism evidence="18 19">
    <name type="scientific">Vitis rotundifolia</name>
    <name type="common">Muscadine grape</name>
    <dbReference type="NCBI Taxonomy" id="103349"/>
    <lineage>
        <taxon>Eukaryota</taxon>
        <taxon>Viridiplantae</taxon>
        <taxon>Streptophyta</taxon>
        <taxon>Embryophyta</taxon>
        <taxon>Tracheophyta</taxon>
        <taxon>Spermatophyta</taxon>
        <taxon>Magnoliopsida</taxon>
        <taxon>eudicotyledons</taxon>
        <taxon>Gunneridae</taxon>
        <taxon>Pentapetalae</taxon>
        <taxon>rosids</taxon>
        <taxon>Vitales</taxon>
        <taxon>Vitaceae</taxon>
        <taxon>Viteae</taxon>
        <taxon>Vitis</taxon>
    </lineage>
</organism>
<proteinExistence type="inferred from homology"/>
<evidence type="ECO:0000256" key="9">
    <source>
        <dbReference type="ARBA" id="ARBA00022833"/>
    </source>
</evidence>
<protein>
    <recommendedName>
        <fullName evidence="14">E3 ubiquitin protein ligase</fullName>
        <ecNumber evidence="14">2.3.2.27</ecNumber>
    </recommendedName>
</protein>
<comment type="catalytic activity">
    <reaction evidence="1 14">
        <text>S-ubiquitinyl-[E2 ubiquitin-conjugating enzyme]-L-cysteine + [acceptor protein]-L-lysine = [E2 ubiquitin-conjugating enzyme]-L-cysteine + N(6)-ubiquitinyl-[acceptor protein]-L-lysine.</text>
        <dbReference type="EC" id="2.3.2.27"/>
    </reaction>
</comment>
<dbReference type="PANTHER" id="PTHR23163">
    <property type="entry name" value="RING FINGER PROTEIN-RELATED"/>
    <property type="match status" value="1"/>
</dbReference>
<evidence type="ECO:0000256" key="2">
    <source>
        <dbReference type="ARBA" id="ARBA00004123"/>
    </source>
</evidence>
<comment type="subcellular location">
    <subcellularLocation>
        <location evidence="2 14">Nucleus</location>
    </subcellularLocation>
</comment>
<comment type="caution">
    <text evidence="18">The sequence shown here is derived from an EMBL/GenBank/DDBJ whole genome shotgun (WGS) entry which is preliminary data.</text>
</comment>
<evidence type="ECO:0000256" key="13">
    <source>
        <dbReference type="PROSITE-ProRule" id="PRU00175"/>
    </source>
</evidence>
<comment type="pathway">
    <text evidence="3 14">Protein modification; protein ubiquitination.</text>
</comment>
<dbReference type="EMBL" id="JARBHA010000015">
    <property type="protein sequence ID" value="KAJ9680613.1"/>
    <property type="molecule type" value="Genomic_DNA"/>
</dbReference>
<dbReference type="Proteomes" id="UP001168098">
    <property type="component" value="Unassembled WGS sequence"/>
</dbReference>
<dbReference type="GO" id="GO:0016567">
    <property type="term" value="P:protein ubiquitination"/>
    <property type="evidence" value="ECO:0007669"/>
    <property type="project" value="UniProtKB-UniRule"/>
</dbReference>
<dbReference type="Pfam" id="PF00097">
    <property type="entry name" value="zf-C3HC4"/>
    <property type="match status" value="1"/>
</dbReference>
<evidence type="ECO:0000256" key="5">
    <source>
        <dbReference type="ARBA" id="ARBA00022679"/>
    </source>
</evidence>
<gene>
    <name evidence="18" type="ORF">PVL29_019815</name>
</gene>
<keyword evidence="7 13" id="KW-0863">Zinc-finger</keyword>